<keyword evidence="2" id="KW-1185">Reference proteome</keyword>
<organism evidence="1 2">
    <name type="scientific">Actinoplanes missouriensis (strain ATCC 14538 / DSM 43046 / CBS 188.64 / JCM 3121 / NBRC 102363 / NCIMB 12654 / NRRL B-3342 / UNCC 431)</name>
    <dbReference type="NCBI Taxonomy" id="512565"/>
    <lineage>
        <taxon>Bacteria</taxon>
        <taxon>Bacillati</taxon>
        <taxon>Actinomycetota</taxon>
        <taxon>Actinomycetes</taxon>
        <taxon>Micromonosporales</taxon>
        <taxon>Micromonosporaceae</taxon>
        <taxon>Actinoplanes</taxon>
    </lineage>
</organism>
<dbReference type="AlphaFoldDB" id="I0HBN4"/>
<dbReference type="STRING" id="512565.AMIS_52010"/>
<evidence type="ECO:0000313" key="1">
    <source>
        <dbReference type="EMBL" id="BAL90421.1"/>
    </source>
</evidence>
<dbReference type="OrthoDB" id="3078176at2"/>
<name>I0HBN4_ACTM4</name>
<dbReference type="KEGG" id="ams:AMIS_52010"/>
<dbReference type="RefSeq" id="WP_014445309.1">
    <property type="nucleotide sequence ID" value="NC_017093.1"/>
</dbReference>
<protein>
    <submittedName>
        <fullName evidence="1">Uncharacterized protein</fullName>
    </submittedName>
</protein>
<dbReference type="PATRIC" id="fig|512565.3.peg.5196"/>
<dbReference type="HOGENOM" id="CLU_1870985_0_0_11"/>
<accession>I0HBN4</accession>
<proteinExistence type="predicted"/>
<reference evidence="1 2" key="1">
    <citation type="submission" date="2012-02" db="EMBL/GenBank/DDBJ databases">
        <title>Complete genome sequence of Actinoplanes missouriensis 431 (= NBRC 102363).</title>
        <authorList>
            <person name="Ohnishi Y."/>
            <person name="Ishikawa J."/>
            <person name="Sekine M."/>
            <person name="Hosoyama A."/>
            <person name="Harada T."/>
            <person name="Narita H."/>
            <person name="Hata T."/>
            <person name="Konno Y."/>
            <person name="Tutikane K."/>
            <person name="Fujita N."/>
            <person name="Horinouchi S."/>
            <person name="Hayakawa M."/>
        </authorList>
    </citation>
    <scope>NUCLEOTIDE SEQUENCE [LARGE SCALE GENOMIC DNA]</scope>
    <source>
        <strain evidence="2">ATCC 14538 / DSM 43046 / CBS 188.64 / JCM 3121 / NBRC 102363 / NCIMB 12654 / NRRL B-3342 / UNCC 431</strain>
    </source>
</reference>
<sequence length="136" mass="14853">MPYPEDFTATTRHLCAAAYLDEDFRDTAIREVYRQPHRAVAPSYGFTLGPVLGHCVRSGSGEQLTPGFDHGARLGVRELTSPPGSGDLGSHPDVRKHQRLIEHRVLAAIRDFLAARGVEPSSELTGGRLSPVPQRV</sequence>
<dbReference type="Proteomes" id="UP000007882">
    <property type="component" value="Chromosome"/>
</dbReference>
<evidence type="ECO:0000313" key="2">
    <source>
        <dbReference type="Proteomes" id="UP000007882"/>
    </source>
</evidence>
<gene>
    <name evidence="1" type="ordered locus">AMIS_52010</name>
</gene>
<dbReference type="EMBL" id="AP012319">
    <property type="protein sequence ID" value="BAL90421.1"/>
    <property type="molecule type" value="Genomic_DNA"/>
</dbReference>